<dbReference type="Proteomes" id="UP000887565">
    <property type="component" value="Unplaced"/>
</dbReference>
<dbReference type="AlphaFoldDB" id="A0A915JZS5"/>
<sequence length="255" mass="29011">MSHRFETIVHLLQYYKKKASKTDRQPGYSMIRGMKYFAVIRVSKVGKYSNLIQKYKIIGDSLPIEVNMDGTVGRIAVLIADDHSIGHRTHLQDIIKKYQSEKDLRFLQVAVDDNQNIDEVARKIGQTAFAMCFPQLKNQVKLSLNVVDESIGYDNKVELNCRISGTNSFSARPNKTDEHRRFVIDVKNGESCKFTCHAHYMYGVSISQELEVKMIAKPPKNIKKNTSVMMKSGEGVNINCRDGGRLVADISWTFN</sequence>
<protein>
    <submittedName>
        <fullName evidence="2">Ig-like domain-containing protein</fullName>
    </submittedName>
</protein>
<organism evidence="1 2">
    <name type="scientific">Romanomermis culicivorax</name>
    <name type="common">Nematode worm</name>
    <dbReference type="NCBI Taxonomy" id="13658"/>
    <lineage>
        <taxon>Eukaryota</taxon>
        <taxon>Metazoa</taxon>
        <taxon>Ecdysozoa</taxon>
        <taxon>Nematoda</taxon>
        <taxon>Enoplea</taxon>
        <taxon>Dorylaimia</taxon>
        <taxon>Mermithida</taxon>
        <taxon>Mermithoidea</taxon>
        <taxon>Mermithidae</taxon>
        <taxon>Romanomermis</taxon>
    </lineage>
</organism>
<proteinExistence type="predicted"/>
<evidence type="ECO:0000313" key="2">
    <source>
        <dbReference type="WBParaSite" id="nRc.2.0.1.t31554-RA"/>
    </source>
</evidence>
<evidence type="ECO:0000313" key="1">
    <source>
        <dbReference type="Proteomes" id="UP000887565"/>
    </source>
</evidence>
<reference evidence="2" key="1">
    <citation type="submission" date="2022-11" db="UniProtKB">
        <authorList>
            <consortium name="WormBaseParasite"/>
        </authorList>
    </citation>
    <scope>IDENTIFICATION</scope>
</reference>
<keyword evidence="1" id="KW-1185">Reference proteome</keyword>
<name>A0A915JZS5_ROMCU</name>
<dbReference type="WBParaSite" id="nRc.2.0.1.t31554-RA">
    <property type="protein sequence ID" value="nRc.2.0.1.t31554-RA"/>
    <property type="gene ID" value="nRc.2.0.1.g31554"/>
</dbReference>
<accession>A0A915JZS5</accession>